<sequence>MTQLPRRPVDRRQSLLKKEPPACAHFAEVAGGTTAECVAVCCCCPCGLVNLLVLAVVKLPVGLCRRALKKKKKRRITGKKKPGLLQERKREDLVLSQVHPVPPKSSVPGALPHQLPKTDVSPMDDEAWVKLYTGFWRNPSERE</sequence>
<gene>
    <name evidence="2" type="ORF">NYM_LOCUS13126</name>
</gene>
<organism evidence="2">
    <name type="scientific">Nymphaea colorata</name>
    <name type="common">pocket water lily</name>
    <dbReference type="NCBI Taxonomy" id="210225"/>
    <lineage>
        <taxon>Eukaryota</taxon>
        <taxon>Viridiplantae</taxon>
        <taxon>Streptophyta</taxon>
        <taxon>Embryophyta</taxon>
        <taxon>Tracheophyta</taxon>
        <taxon>Spermatophyta</taxon>
        <taxon>Magnoliopsida</taxon>
        <taxon>Nymphaeales</taxon>
        <taxon>Nymphaeaceae</taxon>
        <taxon>Nymphaea</taxon>
    </lineage>
</organism>
<dbReference type="EMBL" id="LR721780">
    <property type="protein sequence ID" value="VVV97687.1"/>
    <property type="molecule type" value="Genomic_DNA"/>
</dbReference>
<accession>A0A5K1A565</accession>
<dbReference type="PANTHER" id="PTHR33264">
    <property type="entry name" value="EXPRESSED PROTEIN"/>
    <property type="match status" value="1"/>
</dbReference>
<reference evidence="2" key="1">
    <citation type="submission" date="2019-09" db="EMBL/GenBank/DDBJ databases">
        <authorList>
            <person name="Zhang L."/>
        </authorList>
    </citation>
    <scope>NUCLEOTIDE SEQUENCE</scope>
</reference>
<dbReference type="PANTHER" id="PTHR33264:SF69">
    <property type="entry name" value="WRKY DOMAIN-CONTAINING PROTEIN"/>
    <property type="match status" value="1"/>
</dbReference>
<evidence type="ECO:0000313" key="2">
    <source>
        <dbReference type="EMBL" id="VVV97687.1"/>
    </source>
</evidence>
<name>A0A5K1A565_9MAGN</name>
<dbReference type="Gramene" id="NC2G0055940.1">
    <property type="protein sequence ID" value="NC2G0055940.1:cds"/>
    <property type="gene ID" value="NC2G0055940"/>
</dbReference>
<evidence type="ECO:0000256" key="1">
    <source>
        <dbReference type="SAM" id="MobiDB-lite"/>
    </source>
</evidence>
<protein>
    <submittedName>
        <fullName evidence="2">Uncharacterized protein</fullName>
    </submittedName>
</protein>
<dbReference type="AlphaFoldDB" id="A0A5K1A565"/>
<feature type="region of interest" description="Disordered" evidence="1">
    <location>
        <begin position="99"/>
        <end position="119"/>
    </location>
</feature>
<dbReference type="OMA" id="AFDMMDD"/>
<proteinExistence type="predicted"/>